<evidence type="ECO:0000313" key="1">
    <source>
        <dbReference type="EMBL" id="MZP29175.1"/>
    </source>
</evidence>
<protein>
    <submittedName>
        <fullName evidence="1">Uncharacterized protein</fullName>
    </submittedName>
</protein>
<keyword evidence="2" id="KW-1185">Reference proteome</keyword>
<comment type="caution">
    <text evidence="1">The sequence shown here is derived from an EMBL/GenBank/DDBJ whole genome shotgun (WGS) entry which is preliminary data.</text>
</comment>
<name>A0A845L2E6_9FIRM</name>
<proteinExistence type="predicted"/>
<dbReference type="OrthoDB" id="9910257at2"/>
<evidence type="ECO:0000313" key="2">
    <source>
        <dbReference type="Proteomes" id="UP000463470"/>
    </source>
</evidence>
<dbReference type="AlphaFoldDB" id="A0A845L2E6"/>
<sequence length="61" mass="7000">MAYNSKVEKRPPSKEMLLEAHKRYVDLITKTSAAGITKADLERDVKEVFEEIKASRRSGYN</sequence>
<organism evidence="1 2">
    <name type="scientific">Heliomicrobium undosum</name>
    <dbReference type="NCBI Taxonomy" id="121734"/>
    <lineage>
        <taxon>Bacteria</taxon>
        <taxon>Bacillati</taxon>
        <taxon>Bacillota</taxon>
        <taxon>Clostridia</taxon>
        <taxon>Eubacteriales</taxon>
        <taxon>Heliobacteriaceae</taxon>
        <taxon>Heliomicrobium</taxon>
    </lineage>
</organism>
<dbReference type="EMBL" id="WXEY01000004">
    <property type="protein sequence ID" value="MZP29175.1"/>
    <property type="molecule type" value="Genomic_DNA"/>
</dbReference>
<dbReference type="Proteomes" id="UP000463470">
    <property type="component" value="Unassembled WGS sequence"/>
</dbReference>
<dbReference type="RefSeq" id="WP_161256123.1">
    <property type="nucleotide sequence ID" value="NZ_WXEY01000004.1"/>
</dbReference>
<gene>
    <name evidence="1" type="ORF">GTO91_05570</name>
</gene>
<accession>A0A845L2E6</accession>
<reference evidence="1 2" key="1">
    <citation type="submission" date="2020-01" db="EMBL/GenBank/DDBJ databases">
        <title>Whole-genome sequence of Heliobacterium undosum DSM 13378.</title>
        <authorList>
            <person name="Kyndt J.A."/>
            <person name="Meyer T.E."/>
        </authorList>
    </citation>
    <scope>NUCLEOTIDE SEQUENCE [LARGE SCALE GENOMIC DNA]</scope>
    <source>
        <strain evidence="1 2">DSM 13378</strain>
    </source>
</reference>